<evidence type="ECO:0000256" key="4">
    <source>
        <dbReference type="ARBA" id="ARBA00022475"/>
    </source>
</evidence>
<dbReference type="InterPro" id="IPR000522">
    <property type="entry name" value="ABC_transptr_permease_BtuC"/>
</dbReference>
<gene>
    <name evidence="9" type="ordered locus">Fbal_1515</name>
</gene>
<feature type="transmembrane region" description="Helical" evidence="8">
    <location>
        <begin position="92"/>
        <end position="112"/>
    </location>
</feature>
<feature type="transmembrane region" description="Helical" evidence="8">
    <location>
        <begin position="63"/>
        <end position="80"/>
    </location>
</feature>
<proteinExistence type="inferred from homology"/>
<feature type="transmembrane region" description="Helical" evidence="8">
    <location>
        <begin position="142"/>
        <end position="168"/>
    </location>
</feature>
<comment type="subcellular location">
    <subcellularLocation>
        <location evidence="1">Cell membrane</location>
        <topology evidence="1">Multi-pass membrane protein</topology>
    </subcellularLocation>
</comment>
<evidence type="ECO:0000313" key="10">
    <source>
        <dbReference type="Proteomes" id="UP000006683"/>
    </source>
</evidence>
<evidence type="ECO:0000256" key="8">
    <source>
        <dbReference type="SAM" id="Phobius"/>
    </source>
</evidence>
<evidence type="ECO:0000256" key="2">
    <source>
        <dbReference type="ARBA" id="ARBA00007935"/>
    </source>
</evidence>
<comment type="similarity">
    <text evidence="2">Belongs to the binding-protein-dependent transport system permease family. FecCD subfamily.</text>
</comment>
<dbReference type="RefSeq" id="WP_013345025.1">
    <property type="nucleotide sequence ID" value="NC_014541.1"/>
</dbReference>
<protein>
    <submittedName>
        <fullName evidence="9">Transport system permease protein</fullName>
    </submittedName>
</protein>
<evidence type="ECO:0000256" key="6">
    <source>
        <dbReference type="ARBA" id="ARBA00022989"/>
    </source>
</evidence>
<evidence type="ECO:0000313" key="9">
    <source>
        <dbReference type="EMBL" id="ADN75719.1"/>
    </source>
</evidence>
<evidence type="ECO:0000256" key="5">
    <source>
        <dbReference type="ARBA" id="ARBA00022692"/>
    </source>
</evidence>
<dbReference type="eggNOG" id="COG0609">
    <property type="taxonomic scope" value="Bacteria"/>
</dbReference>
<organism evidence="9 10">
    <name type="scientific">Ferrimonas balearica (strain DSM 9799 / CCM 4581 / KCTC 23876 / PAT)</name>
    <dbReference type="NCBI Taxonomy" id="550540"/>
    <lineage>
        <taxon>Bacteria</taxon>
        <taxon>Pseudomonadati</taxon>
        <taxon>Pseudomonadota</taxon>
        <taxon>Gammaproteobacteria</taxon>
        <taxon>Alteromonadales</taxon>
        <taxon>Ferrimonadaceae</taxon>
        <taxon>Ferrimonas</taxon>
    </lineage>
</organism>
<dbReference type="STRING" id="550540.Fbal_1515"/>
<dbReference type="SUPFAM" id="SSF81345">
    <property type="entry name" value="ABC transporter involved in vitamin B12 uptake, BtuC"/>
    <property type="match status" value="1"/>
</dbReference>
<dbReference type="InterPro" id="IPR037294">
    <property type="entry name" value="ABC_BtuC-like"/>
</dbReference>
<dbReference type="PANTHER" id="PTHR30472">
    <property type="entry name" value="FERRIC ENTEROBACTIN TRANSPORT SYSTEM PERMEASE PROTEIN"/>
    <property type="match status" value="1"/>
</dbReference>
<feature type="transmembrane region" description="Helical" evidence="8">
    <location>
        <begin position="118"/>
        <end position="135"/>
    </location>
</feature>
<keyword evidence="6 8" id="KW-1133">Transmembrane helix</keyword>
<dbReference type="GeneID" id="67181731"/>
<reference evidence="9 10" key="1">
    <citation type="journal article" date="2010" name="Stand. Genomic Sci.">
        <title>Complete genome sequence of Ferrimonas balearica type strain (PAT).</title>
        <authorList>
            <person name="Nolan M."/>
            <person name="Sikorski J."/>
            <person name="Davenport K."/>
            <person name="Lucas S."/>
            <person name="Glavina Del Rio T."/>
            <person name="Tice H."/>
            <person name="Cheng J."/>
            <person name="Goodwin L."/>
            <person name="Pitluck S."/>
            <person name="Liolios K."/>
            <person name="Ivanova N."/>
            <person name="Mavromatis K."/>
            <person name="Ovchinnikova G."/>
            <person name="Pati A."/>
            <person name="Chen A."/>
            <person name="Palaniappan K."/>
            <person name="Land M."/>
            <person name="Hauser L."/>
            <person name="Chang Y."/>
            <person name="Jeffries C."/>
            <person name="Tapia R."/>
            <person name="Brettin T."/>
            <person name="Detter J."/>
            <person name="Han C."/>
            <person name="Yasawong M."/>
            <person name="Rohde M."/>
            <person name="Tindall B."/>
            <person name="Goker M."/>
            <person name="Woyke T."/>
            <person name="Bristow J."/>
            <person name="Eisen J."/>
            <person name="Markowitz V."/>
            <person name="Hugenholtz P."/>
            <person name="Kyrpides N."/>
            <person name="Klenk H."/>
            <person name="Lapidus A."/>
        </authorList>
    </citation>
    <scope>NUCLEOTIDE SEQUENCE [LARGE SCALE GENOMIC DNA]</scope>
    <source>
        <strain evidence="10">DSM 9799 / CCM 4581 / KCTC 23876 / PAT</strain>
    </source>
</reference>
<dbReference type="CDD" id="cd06550">
    <property type="entry name" value="TM_ABC_iron-siderophores_like"/>
    <property type="match status" value="1"/>
</dbReference>
<dbReference type="Pfam" id="PF01032">
    <property type="entry name" value="FecCD"/>
    <property type="match status" value="1"/>
</dbReference>
<dbReference type="GO" id="GO:0005886">
    <property type="term" value="C:plasma membrane"/>
    <property type="evidence" value="ECO:0007669"/>
    <property type="project" value="UniProtKB-SubCell"/>
</dbReference>
<sequence length="332" mass="34736">MIGPDKPLATYGVGLIALLCLLLASLSWGALSLDMTQLLGGLQRQPEQALAQAIIWEMRLPRALLAALVGAALAVAGVLSQTLVRNPLADPYLLGIANGASFFAVAGLTLGLAVPQPLLALLGAGVTFALVMMTAQQKGLRLAPFALILCGVTISALGSSLTTLMMLMGDERALSQILHWLMGSLAGTEWPELMPLAIALAVVLPLLIRHSHEWDRLLLGEDKAQSLGLSLVTTRRLLALAILVLTALAVASAGVVGFLGLLVPHLCRMWMGAGHRILLPTAALTGAVLCVAVDLLCRTVLAPTEIPLSIPLAILTAPMLLSLIRRQANAVN</sequence>
<keyword evidence="4" id="KW-1003">Cell membrane</keyword>
<dbReference type="OrthoDB" id="9055647at2"/>
<feature type="transmembrane region" description="Helical" evidence="8">
    <location>
        <begin position="306"/>
        <end position="324"/>
    </location>
</feature>
<keyword evidence="3" id="KW-0813">Transport</keyword>
<dbReference type="EMBL" id="CP002209">
    <property type="protein sequence ID" value="ADN75719.1"/>
    <property type="molecule type" value="Genomic_DNA"/>
</dbReference>
<evidence type="ECO:0000256" key="7">
    <source>
        <dbReference type="ARBA" id="ARBA00023136"/>
    </source>
</evidence>
<evidence type="ECO:0000256" key="3">
    <source>
        <dbReference type="ARBA" id="ARBA00022448"/>
    </source>
</evidence>
<dbReference type="FunFam" id="1.10.3470.10:FF:000001">
    <property type="entry name" value="Vitamin B12 ABC transporter permease BtuC"/>
    <property type="match status" value="1"/>
</dbReference>
<dbReference type="KEGG" id="fbl:Fbal_1515"/>
<keyword evidence="10" id="KW-1185">Reference proteome</keyword>
<keyword evidence="5 8" id="KW-0812">Transmembrane</keyword>
<dbReference type="GO" id="GO:0033214">
    <property type="term" value="P:siderophore-iron import into cell"/>
    <property type="evidence" value="ECO:0007669"/>
    <property type="project" value="TreeGrafter"/>
</dbReference>
<dbReference type="Gene3D" id="1.10.3470.10">
    <property type="entry name" value="ABC transporter involved in vitamin B12 uptake, BtuC"/>
    <property type="match status" value="1"/>
</dbReference>
<evidence type="ECO:0000256" key="1">
    <source>
        <dbReference type="ARBA" id="ARBA00004651"/>
    </source>
</evidence>
<dbReference type="GO" id="GO:0022857">
    <property type="term" value="F:transmembrane transporter activity"/>
    <property type="evidence" value="ECO:0007669"/>
    <property type="project" value="InterPro"/>
</dbReference>
<feature type="transmembrane region" description="Helical" evidence="8">
    <location>
        <begin position="237"/>
        <end position="262"/>
    </location>
</feature>
<accession>E1SP94</accession>
<feature type="transmembrane region" description="Helical" evidence="8">
    <location>
        <begin position="277"/>
        <end position="297"/>
    </location>
</feature>
<name>E1SP94_FERBD</name>
<dbReference type="PANTHER" id="PTHR30472:SF25">
    <property type="entry name" value="ABC TRANSPORTER PERMEASE PROTEIN MJ0876-RELATED"/>
    <property type="match status" value="1"/>
</dbReference>
<keyword evidence="7 8" id="KW-0472">Membrane</keyword>
<dbReference type="HOGENOM" id="CLU_013016_0_3_6"/>
<dbReference type="AlphaFoldDB" id="E1SP94"/>
<dbReference type="Proteomes" id="UP000006683">
    <property type="component" value="Chromosome"/>
</dbReference>